<name>A0ABV7KHS6_9HYPH</name>
<evidence type="ECO:0000313" key="2">
    <source>
        <dbReference type="EMBL" id="MFC3208571.1"/>
    </source>
</evidence>
<evidence type="ECO:0000313" key="3">
    <source>
        <dbReference type="Proteomes" id="UP001595583"/>
    </source>
</evidence>
<sequence length="72" mass="7544">MTKIILTAASALVMSAGAAFAAGGDHFPVYESGATTVVNQEALIDHGTTASISDVQQENVQAQEPEVRKWGR</sequence>
<comment type="caution">
    <text evidence="2">The sequence shown here is derived from an EMBL/GenBank/DDBJ whole genome shotgun (WGS) entry which is preliminary data.</text>
</comment>
<accession>A0ABV7KHS6</accession>
<feature type="chain" id="PRO_5047499572" description="DUF680 domain-containing protein" evidence="1">
    <location>
        <begin position="22"/>
        <end position="72"/>
    </location>
</feature>
<dbReference type="RefSeq" id="WP_378224098.1">
    <property type="nucleotide sequence ID" value="NZ_JBHRTK010000026.1"/>
</dbReference>
<keyword evidence="1" id="KW-0732">Signal</keyword>
<gene>
    <name evidence="2" type="ORF">ACFOHJ_20325</name>
</gene>
<protein>
    <recommendedName>
        <fullName evidence="4">DUF680 domain-containing protein</fullName>
    </recommendedName>
</protein>
<keyword evidence="3" id="KW-1185">Reference proteome</keyword>
<proteinExistence type="predicted"/>
<dbReference type="EMBL" id="JBHRTK010000026">
    <property type="protein sequence ID" value="MFC3208571.1"/>
    <property type="molecule type" value="Genomic_DNA"/>
</dbReference>
<feature type="signal peptide" evidence="1">
    <location>
        <begin position="1"/>
        <end position="21"/>
    </location>
</feature>
<dbReference type="Proteomes" id="UP001595583">
    <property type="component" value="Unassembled WGS sequence"/>
</dbReference>
<evidence type="ECO:0000256" key="1">
    <source>
        <dbReference type="SAM" id="SignalP"/>
    </source>
</evidence>
<evidence type="ECO:0008006" key="4">
    <source>
        <dbReference type="Google" id="ProtNLM"/>
    </source>
</evidence>
<organism evidence="2 3">
    <name type="scientific">Aquamicrobium soli</name>
    <dbReference type="NCBI Taxonomy" id="1811518"/>
    <lineage>
        <taxon>Bacteria</taxon>
        <taxon>Pseudomonadati</taxon>
        <taxon>Pseudomonadota</taxon>
        <taxon>Alphaproteobacteria</taxon>
        <taxon>Hyphomicrobiales</taxon>
        <taxon>Phyllobacteriaceae</taxon>
        <taxon>Aquamicrobium</taxon>
    </lineage>
</organism>
<reference evidence="3" key="1">
    <citation type="journal article" date="2019" name="Int. J. Syst. Evol. Microbiol.">
        <title>The Global Catalogue of Microorganisms (GCM) 10K type strain sequencing project: providing services to taxonomists for standard genome sequencing and annotation.</title>
        <authorList>
            <consortium name="The Broad Institute Genomics Platform"/>
            <consortium name="The Broad Institute Genome Sequencing Center for Infectious Disease"/>
            <person name="Wu L."/>
            <person name="Ma J."/>
        </authorList>
    </citation>
    <scope>NUCLEOTIDE SEQUENCE [LARGE SCALE GENOMIC DNA]</scope>
    <source>
        <strain evidence="3">KCTC 52165</strain>
    </source>
</reference>